<evidence type="ECO:0000313" key="3">
    <source>
        <dbReference type="Proteomes" id="UP001374535"/>
    </source>
</evidence>
<evidence type="ECO:0008006" key="4">
    <source>
        <dbReference type="Google" id="ProtNLM"/>
    </source>
</evidence>
<proteinExistence type="predicted"/>
<organism evidence="2 3">
    <name type="scientific">Vigna mungo</name>
    <name type="common">Black gram</name>
    <name type="synonym">Phaseolus mungo</name>
    <dbReference type="NCBI Taxonomy" id="3915"/>
    <lineage>
        <taxon>Eukaryota</taxon>
        <taxon>Viridiplantae</taxon>
        <taxon>Streptophyta</taxon>
        <taxon>Embryophyta</taxon>
        <taxon>Tracheophyta</taxon>
        <taxon>Spermatophyta</taxon>
        <taxon>Magnoliopsida</taxon>
        <taxon>eudicotyledons</taxon>
        <taxon>Gunneridae</taxon>
        <taxon>Pentapetalae</taxon>
        <taxon>rosids</taxon>
        <taxon>fabids</taxon>
        <taxon>Fabales</taxon>
        <taxon>Fabaceae</taxon>
        <taxon>Papilionoideae</taxon>
        <taxon>50 kb inversion clade</taxon>
        <taxon>NPAAA clade</taxon>
        <taxon>indigoferoid/millettioid clade</taxon>
        <taxon>Phaseoleae</taxon>
        <taxon>Vigna</taxon>
    </lineage>
</organism>
<gene>
    <name evidence="2" type="ORF">V8G54_004951</name>
</gene>
<name>A0AAQ3PIY5_VIGMU</name>
<dbReference type="Proteomes" id="UP001374535">
    <property type="component" value="Chromosome 1"/>
</dbReference>
<feature type="transmembrane region" description="Helical" evidence="1">
    <location>
        <begin position="7"/>
        <end position="28"/>
    </location>
</feature>
<feature type="transmembrane region" description="Helical" evidence="1">
    <location>
        <begin position="34"/>
        <end position="51"/>
    </location>
</feature>
<dbReference type="AlphaFoldDB" id="A0AAQ3PIY5"/>
<reference evidence="2 3" key="1">
    <citation type="journal article" date="2023" name="Life. Sci Alliance">
        <title>Evolutionary insights into 3D genome organization and epigenetic landscape of Vigna mungo.</title>
        <authorList>
            <person name="Junaid A."/>
            <person name="Singh B."/>
            <person name="Bhatia S."/>
        </authorList>
    </citation>
    <scope>NUCLEOTIDE SEQUENCE [LARGE SCALE GENOMIC DNA]</scope>
    <source>
        <strain evidence="2">Urdbean</strain>
    </source>
</reference>
<keyword evidence="1" id="KW-1133">Transmembrane helix</keyword>
<protein>
    <recommendedName>
        <fullName evidence="4">Transmembrane protein</fullName>
    </recommendedName>
</protein>
<evidence type="ECO:0000256" key="1">
    <source>
        <dbReference type="SAM" id="Phobius"/>
    </source>
</evidence>
<keyword evidence="1" id="KW-0472">Membrane</keyword>
<keyword evidence="1" id="KW-0812">Transmembrane</keyword>
<sequence>MEDEGAAVFVILGMICRFWIVVGGGWFWKGRTCGLGSLFSLFAIVVPSLHVDKSMRKMVVLPWLLATRFSVGFLCLHDGASMEEASRFWVGYGGDHDVIWGWFLVAGRECGRRDLGNGGKMLMRRRCVGVRWLRRCGFRLGGAIVRLTVAWGYSWC</sequence>
<keyword evidence="3" id="KW-1185">Reference proteome</keyword>
<dbReference type="EMBL" id="CP144700">
    <property type="protein sequence ID" value="WVZ26407.1"/>
    <property type="molecule type" value="Genomic_DNA"/>
</dbReference>
<evidence type="ECO:0000313" key="2">
    <source>
        <dbReference type="EMBL" id="WVZ26407.1"/>
    </source>
</evidence>
<accession>A0AAQ3PIY5</accession>